<protein>
    <submittedName>
        <fullName evidence="7">RNA polymerase sigma-70 factor</fullName>
    </submittedName>
</protein>
<evidence type="ECO:0000256" key="4">
    <source>
        <dbReference type="ARBA" id="ARBA00023163"/>
    </source>
</evidence>
<dbReference type="InterPro" id="IPR039425">
    <property type="entry name" value="RNA_pol_sigma-70-like"/>
</dbReference>
<dbReference type="SUPFAM" id="SSF88659">
    <property type="entry name" value="Sigma3 and sigma4 domains of RNA polymerase sigma factors"/>
    <property type="match status" value="1"/>
</dbReference>
<dbReference type="Proteomes" id="UP000886047">
    <property type="component" value="Unassembled WGS sequence"/>
</dbReference>
<proteinExistence type="inferred from homology"/>
<dbReference type="InterPro" id="IPR013249">
    <property type="entry name" value="RNA_pol_sigma70_r4_t2"/>
</dbReference>
<dbReference type="InterPro" id="IPR013324">
    <property type="entry name" value="RNA_pol_sigma_r3/r4-like"/>
</dbReference>
<keyword evidence="2" id="KW-0805">Transcription regulation</keyword>
<comment type="caution">
    <text evidence="7">The sequence shown here is derived from an EMBL/GenBank/DDBJ whole genome shotgun (WGS) entry which is preliminary data.</text>
</comment>
<dbReference type="GO" id="GO:0006352">
    <property type="term" value="P:DNA-templated transcription initiation"/>
    <property type="evidence" value="ECO:0007669"/>
    <property type="project" value="InterPro"/>
</dbReference>
<comment type="similarity">
    <text evidence="1">Belongs to the sigma-70 factor family. ECF subfamily.</text>
</comment>
<dbReference type="InterPro" id="IPR036388">
    <property type="entry name" value="WH-like_DNA-bd_sf"/>
</dbReference>
<evidence type="ECO:0000256" key="1">
    <source>
        <dbReference type="ARBA" id="ARBA00010641"/>
    </source>
</evidence>
<dbReference type="InterPro" id="IPR014327">
    <property type="entry name" value="RNA_pol_sigma70_bacteroid"/>
</dbReference>
<accession>A0A831LZ61</accession>
<dbReference type="NCBIfam" id="TIGR02985">
    <property type="entry name" value="Sig70_bacteroi1"/>
    <property type="match status" value="1"/>
</dbReference>
<evidence type="ECO:0000259" key="6">
    <source>
        <dbReference type="Pfam" id="PF08281"/>
    </source>
</evidence>
<dbReference type="GO" id="GO:0016987">
    <property type="term" value="F:sigma factor activity"/>
    <property type="evidence" value="ECO:0007669"/>
    <property type="project" value="UniProtKB-KW"/>
</dbReference>
<dbReference type="InterPro" id="IPR007627">
    <property type="entry name" value="RNA_pol_sigma70_r2"/>
</dbReference>
<dbReference type="NCBIfam" id="TIGR02937">
    <property type="entry name" value="sigma70-ECF"/>
    <property type="match status" value="1"/>
</dbReference>
<name>A0A831LZ61_9BACT</name>
<dbReference type="GO" id="GO:0003677">
    <property type="term" value="F:DNA binding"/>
    <property type="evidence" value="ECO:0007669"/>
    <property type="project" value="InterPro"/>
</dbReference>
<dbReference type="InterPro" id="IPR013325">
    <property type="entry name" value="RNA_pol_sigma_r2"/>
</dbReference>
<feature type="domain" description="RNA polymerase sigma-70 region 2" evidence="5">
    <location>
        <begin position="29"/>
        <end position="89"/>
    </location>
</feature>
<keyword evidence="3" id="KW-0731">Sigma factor</keyword>
<dbReference type="PANTHER" id="PTHR43133:SF46">
    <property type="entry name" value="RNA POLYMERASE SIGMA-70 FACTOR ECF SUBFAMILY"/>
    <property type="match status" value="1"/>
</dbReference>
<feature type="domain" description="RNA polymerase sigma factor 70 region 4 type 2" evidence="6">
    <location>
        <begin position="121"/>
        <end position="172"/>
    </location>
</feature>
<dbReference type="Pfam" id="PF08281">
    <property type="entry name" value="Sigma70_r4_2"/>
    <property type="match status" value="1"/>
</dbReference>
<evidence type="ECO:0000259" key="5">
    <source>
        <dbReference type="Pfam" id="PF04542"/>
    </source>
</evidence>
<dbReference type="SUPFAM" id="SSF88946">
    <property type="entry name" value="Sigma2 domain of RNA polymerase sigma factors"/>
    <property type="match status" value="1"/>
</dbReference>
<dbReference type="Gene3D" id="1.10.1740.10">
    <property type="match status" value="1"/>
</dbReference>
<dbReference type="EMBL" id="DSDK01000696">
    <property type="protein sequence ID" value="HDR52421.1"/>
    <property type="molecule type" value="Genomic_DNA"/>
</dbReference>
<sequence>MLLNKRSIQLISLGDQNTFSHLMNCISDDLFLFACSFLQQKEIAEEIVSDVFVKTWENRKELPEIENLKAYLFVSVKNACITHIRKSRKEKLVSLDGMEYYKVPKVESAESQYISNETLSQIHKAIDTLPPKCKMAFSLAKMNGLSYREIAEIMEVSEKTVNNHLVLAVKKLSEILKISKKQEKKKSPLNQAGLFTL</sequence>
<evidence type="ECO:0000256" key="3">
    <source>
        <dbReference type="ARBA" id="ARBA00023082"/>
    </source>
</evidence>
<dbReference type="Gene3D" id="1.10.10.10">
    <property type="entry name" value="Winged helix-like DNA-binding domain superfamily/Winged helix DNA-binding domain"/>
    <property type="match status" value="1"/>
</dbReference>
<evidence type="ECO:0000256" key="2">
    <source>
        <dbReference type="ARBA" id="ARBA00023015"/>
    </source>
</evidence>
<dbReference type="AlphaFoldDB" id="A0A831LZ61"/>
<dbReference type="Pfam" id="PF04542">
    <property type="entry name" value="Sigma70_r2"/>
    <property type="match status" value="1"/>
</dbReference>
<reference evidence="7" key="1">
    <citation type="journal article" date="2020" name="mSystems">
        <title>Genome- and Community-Level Interaction Insights into Carbon Utilization and Element Cycling Functions of Hydrothermarchaeota in Hydrothermal Sediment.</title>
        <authorList>
            <person name="Zhou Z."/>
            <person name="Liu Y."/>
            <person name="Xu W."/>
            <person name="Pan J."/>
            <person name="Luo Z.H."/>
            <person name="Li M."/>
        </authorList>
    </citation>
    <scope>NUCLEOTIDE SEQUENCE [LARGE SCALE GENOMIC DNA]</scope>
    <source>
        <strain evidence="7">SpSt-1217</strain>
    </source>
</reference>
<dbReference type="CDD" id="cd06171">
    <property type="entry name" value="Sigma70_r4"/>
    <property type="match status" value="1"/>
</dbReference>
<keyword evidence="4" id="KW-0804">Transcription</keyword>
<evidence type="ECO:0000313" key="7">
    <source>
        <dbReference type="EMBL" id="HDR52421.1"/>
    </source>
</evidence>
<dbReference type="InterPro" id="IPR014284">
    <property type="entry name" value="RNA_pol_sigma-70_dom"/>
</dbReference>
<organism evidence="7">
    <name type="scientific">Mariniphaga anaerophila</name>
    <dbReference type="NCBI Taxonomy" id="1484053"/>
    <lineage>
        <taxon>Bacteria</taxon>
        <taxon>Pseudomonadati</taxon>
        <taxon>Bacteroidota</taxon>
        <taxon>Bacteroidia</taxon>
        <taxon>Marinilabiliales</taxon>
        <taxon>Prolixibacteraceae</taxon>
        <taxon>Mariniphaga</taxon>
    </lineage>
</organism>
<dbReference type="PANTHER" id="PTHR43133">
    <property type="entry name" value="RNA POLYMERASE ECF-TYPE SIGMA FACTO"/>
    <property type="match status" value="1"/>
</dbReference>
<gene>
    <name evidence="7" type="ORF">ENN90_12510</name>
</gene>